<dbReference type="PANTHER" id="PTHR34072">
    <property type="entry name" value="ENZYMATIC POLYPROTEIN-RELATED"/>
    <property type="match status" value="1"/>
</dbReference>
<feature type="domain" description="Reverse transcriptase RNase H-like" evidence="8">
    <location>
        <begin position="5"/>
        <end position="108"/>
    </location>
</feature>
<dbReference type="Gene3D" id="3.10.20.370">
    <property type="match status" value="1"/>
</dbReference>
<evidence type="ECO:0000256" key="2">
    <source>
        <dbReference type="ARBA" id="ARBA00022695"/>
    </source>
</evidence>
<evidence type="ECO:0000256" key="4">
    <source>
        <dbReference type="ARBA" id="ARBA00022759"/>
    </source>
</evidence>
<dbReference type="GO" id="GO:0016787">
    <property type="term" value="F:hydrolase activity"/>
    <property type="evidence" value="ECO:0007669"/>
    <property type="project" value="UniProtKB-KW"/>
</dbReference>
<keyword evidence="7" id="KW-0812">Transmembrane</keyword>
<evidence type="ECO:0000256" key="6">
    <source>
        <dbReference type="ARBA" id="ARBA00022918"/>
    </source>
</evidence>
<comment type="caution">
    <text evidence="9">The sequence shown here is derived from an EMBL/GenBank/DDBJ whole genome shotgun (WGS) entry which is preliminary data.</text>
</comment>
<keyword evidence="7" id="KW-0472">Membrane</keyword>
<keyword evidence="6" id="KW-0695">RNA-directed DNA polymerase</keyword>
<evidence type="ECO:0000256" key="3">
    <source>
        <dbReference type="ARBA" id="ARBA00022722"/>
    </source>
</evidence>
<dbReference type="GO" id="GO:0004519">
    <property type="term" value="F:endonuclease activity"/>
    <property type="evidence" value="ECO:0007669"/>
    <property type="project" value="UniProtKB-KW"/>
</dbReference>
<protein>
    <recommendedName>
        <fullName evidence="8">Reverse transcriptase RNase H-like domain-containing protein</fullName>
    </recommendedName>
</protein>
<dbReference type="FunFam" id="3.10.20.370:FF:000001">
    <property type="entry name" value="Retrovirus-related Pol polyprotein from transposon 17.6-like protein"/>
    <property type="match status" value="1"/>
</dbReference>
<dbReference type="EMBL" id="CAJOBC010040437">
    <property type="protein sequence ID" value="CAF4141314.1"/>
    <property type="molecule type" value="Genomic_DNA"/>
</dbReference>
<dbReference type="Pfam" id="PF17917">
    <property type="entry name" value="RT_RNaseH"/>
    <property type="match status" value="1"/>
</dbReference>
<feature type="transmembrane region" description="Helical" evidence="7">
    <location>
        <begin position="183"/>
        <end position="205"/>
    </location>
</feature>
<keyword evidence="11" id="KW-1185">Reference proteome</keyword>
<evidence type="ECO:0000259" key="8">
    <source>
        <dbReference type="Pfam" id="PF17917"/>
    </source>
</evidence>
<dbReference type="Proteomes" id="UP000681722">
    <property type="component" value="Unassembled WGS sequence"/>
</dbReference>
<keyword evidence="5" id="KW-0378">Hydrolase</keyword>
<dbReference type="SUPFAM" id="SSF56672">
    <property type="entry name" value="DNA/RNA polymerases"/>
    <property type="match status" value="1"/>
</dbReference>
<evidence type="ECO:0000256" key="7">
    <source>
        <dbReference type="SAM" id="Phobius"/>
    </source>
</evidence>
<keyword evidence="3" id="KW-0540">Nuclease</keyword>
<keyword evidence="1" id="KW-0808">Transferase</keyword>
<dbReference type="InterPro" id="IPR043502">
    <property type="entry name" value="DNA/RNA_pol_sf"/>
</dbReference>
<dbReference type="Proteomes" id="UP000663829">
    <property type="component" value="Unassembled WGS sequence"/>
</dbReference>
<dbReference type="InterPro" id="IPR041373">
    <property type="entry name" value="RT_RNaseH"/>
</dbReference>
<proteinExistence type="predicted"/>
<organism evidence="9 11">
    <name type="scientific">Didymodactylos carnosus</name>
    <dbReference type="NCBI Taxonomy" id="1234261"/>
    <lineage>
        <taxon>Eukaryota</taxon>
        <taxon>Metazoa</taxon>
        <taxon>Spiralia</taxon>
        <taxon>Gnathifera</taxon>
        <taxon>Rotifera</taxon>
        <taxon>Eurotatoria</taxon>
        <taxon>Bdelloidea</taxon>
        <taxon>Philodinida</taxon>
        <taxon>Philodinidae</taxon>
        <taxon>Didymodactylos</taxon>
    </lineage>
</organism>
<keyword evidence="7" id="KW-1133">Transmembrane helix</keyword>
<name>A0A815DXN0_9BILA</name>
<dbReference type="OrthoDB" id="425619at2759"/>
<evidence type="ECO:0000256" key="5">
    <source>
        <dbReference type="ARBA" id="ARBA00022801"/>
    </source>
</evidence>
<evidence type="ECO:0000313" key="11">
    <source>
        <dbReference type="Proteomes" id="UP000663829"/>
    </source>
</evidence>
<gene>
    <name evidence="9" type="ORF">GPM918_LOCUS28816</name>
    <name evidence="10" type="ORF">SRO942_LOCUS29340</name>
</gene>
<evidence type="ECO:0000256" key="1">
    <source>
        <dbReference type="ARBA" id="ARBA00022679"/>
    </source>
</evidence>
<keyword evidence="2" id="KW-0548">Nucleotidyltransferase</keyword>
<dbReference type="EMBL" id="CAJNOQ010012750">
    <property type="protein sequence ID" value="CAF1307228.1"/>
    <property type="molecule type" value="Genomic_DNA"/>
</dbReference>
<dbReference type="CDD" id="cd09274">
    <property type="entry name" value="RNase_HI_RT_Ty3"/>
    <property type="match status" value="1"/>
</dbReference>
<evidence type="ECO:0000313" key="10">
    <source>
        <dbReference type="EMBL" id="CAF4141314.1"/>
    </source>
</evidence>
<keyword evidence="4" id="KW-0255">Endonuclease</keyword>
<dbReference type="AlphaFoldDB" id="A0A815DXN0"/>
<reference evidence="9" key="1">
    <citation type="submission" date="2021-02" db="EMBL/GenBank/DDBJ databases">
        <authorList>
            <person name="Nowell W R."/>
        </authorList>
    </citation>
    <scope>NUCLEOTIDE SEQUENCE</scope>
</reference>
<evidence type="ECO:0000313" key="9">
    <source>
        <dbReference type="EMBL" id="CAF1307228.1"/>
    </source>
</evidence>
<dbReference type="GO" id="GO:0003964">
    <property type="term" value="F:RNA-directed DNA polymerase activity"/>
    <property type="evidence" value="ECO:0007669"/>
    <property type="project" value="UniProtKB-KW"/>
</dbReference>
<accession>A0A815DXN0</accession>
<sequence length="518" mass="58645">MSTPNFNEPFILELDACEYGLGAVLAPEYDKRKFVIAYASQTLARAERNYSATEREALAIVWATQHFRPYLEGTKVLIRSDCKALQWLKNAKDINGRLARWAMKLSAFQIESIQYRPGAANANADSLSRNPIVRAQSQSAEQSTLEAIETKEKVISENNTTTKAQNFHELAVIETIYIREKRFWPAIIAIGTGIASTVFSTVNLFQMGNLKAEMRGVKESLQALHLATQNNQAQILHLREGQFKSAKELGDTQIALNKTMEIVNQHSEILRKQAVALRTIVTETIFLKTKLDNVTHAIETHFIHESIEGILSNKLNLHFVHHRDMPTVVKLVSQAMKLSINEVNSSIPMVEIITRLLVRQQIDFAPMPIRSASENGVLIGKLIFTSYFAAPEPNQASFSIYELVPIPFNQGKRRVKLAKMPMYLGIEHISQQFICWSKEEAATCDFEVMPSCRESPVWSKEFEDDCIYQILTDSALNDCRIELFPDKVFIHRVGQHWAVSTYNSYNEGTVTSVRSLFS</sequence>